<proteinExistence type="predicted"/>
<sequence length="270" mass="30474">MSLLSIPPELRSIIFNLCFPPLQTPVQIIPYRASLPGCRLNLPLALYCICRLITSEIEPLPVMLRRLDFTYIIQGSLIHRSWRPEYGVKHDDDPEHFAFIMRFAERVRLVGSGPIRSRGRGLSSAMRILRPGPACALRVLEVQPRAWRKWFVSRIMLENLGPLTTHPDVAARLEVRLIRDADDPLESVEEVKARLRAYQARRDAIPVGKSSGPISVNLADLDGPVSHAKTNIRQIEAWLKRFQEVRGADVAQRAQTKGPLGGYNDSDDSE</sequence>
<evidence type="ECO:0000256" key="1">
    <source>
        <dbReference type="SAM" id="MobiDB-lite"/>
    </source>
</evidence>
<reference evidence="2" key="1">
    <citation type="submission" date="2023-03" db="EMBL/GenBank/DDBJ databases">
        <title>Massive genome expansion in bonnet fungi (Mycena s.s.) driven by repeated elements and novel gene families across ecological guilds.</title>
        <authorList>
            <consortium name="Lawrence Berkeley National Laboratory"/>
            <person name="Harder C.B."/>
            <person name="Miyauchi S."/>
            <person name="Viragh M."/>
            <person name="Kuo A."/>
            <person name="Thoen E."/>
            <person name="Andreopoulos B."/>
            <person name="Lu D."/>
            <person name="Skrede I."/>
            <person name="Drula E."/>
            <person name="Henrissat B."/>
            <person name="Morin E."/>
            <person name="Kohler A."/>
            <person name="Barry K."/>
            <person name="LaButti K."/>
            <person name="Morin E."/>
            <person name="Salamov A."/>
            <person name="Lipzen A."/>
            <person name="Mereny Z."/>
            <person name="Hegedus B."/>
            <person name="Baldrian P."/>
            <person name="Stursova M."/>
            <person name="Weitz H."/>
            <person name="Taylor A."/>
            <person name="Grigoriev I.V."/>
            <person name="Nagy L.G."/>
            <person name="Martin F."/>
            <person name="Kauserud H."/>
        </authorList>
    </citation>
    <scope>NUCLEOTIDE SEQUENCE</scope>
    <source>
        <strain evidence="2">CBHHK067</strain>
    </source>
</reference>
<dbReference type="Proteomes" id="UP001221757">
    <property type="component" value="Unassembled WGS sequence"/>
</dbReference>
<evidence type="ECO:0000313" key="3">
    <source>
        <dbReference type="Proteomes" id="UP001221757"/>
    </source>
</evidence>
<organism evidence="2 3">
    <name type="scientific">Mycena rosella</name>
    <name type="common">Pink bonnet</name>
    <name type="synonym">Agaricus rosellus</name>
    <dbReference type="NCBI Taxonomy" id="1033263"/>
    <lineage>
        <taxon>Eukaryota</taxon>
        <taxon>Fungi</taxon>
        <taxon>Dikarya</taxon>
        <taxon>Basidiomycota</taxon>
        <taxon>Agaricomycotina</taxon>
        <taxon>Agaricomycetes</taxon>
        <taxon>Agaricomycetidae</taxon>
        <taxon>Agaricales</taxon>
        <taxon>Marasmiineae</taxon>
        <taxon>Mycenaceae</taxon>
        <taxon>Mycena</taxon>
    </lineage>
</organism>
<dbReference type="AlphaFoldDB" id="A0AAD7DX03"/>
<protein>
    <submittedName>
        <fullName evidence="2">Uncharacterized protein</fullName>
    </submittedName>
</protein>
<gene>
    <name evidence="2" type="ORF">B0H17DRAFT_1176568</name>
</gene>
<feature type="region of interest" description="Disordered" evidence="1">
    <location>
        <begin position="250"/>
        <end position="270"/>
    </location>
</feature>
<accession>A0AAD7DX03</accession>
<evidence type="ECO:0000313" key="2">
    <source>
        <dbReference type="EMBL" id="KAJ7701177.1"/>
    </source>
</evidence>
<name>A0AAD7DX03_MYCRO</name>
<keyword evidence="3" id="KW-1185">Reference proteome</keyword>
<dbReference type="EMBL" id="JARKIE010000018">
    <property type="protein sequence ID" value="KAJ7701177.1"/>
    <property type="molecule type" value="Genomic_DNA"/>
</dbReference>
<comment type="caution">
    <text evidence="2">The sequence shown here is derived from an EMBL/GenBank/DDBJ whole genome shotgun (WGS) entry which is preliminary data.</text>
</comment>